<evidence type="ECO:0000259" key="1">
    <source>
        <dbReference type="Pfam" id="PF07762"/>
    </source>
</evidence>
<keyword evidence="3" id="KW-1185">Reference proteome</keyword>
<reference evidence="2 3" key="1">
    <citation type="submission" date="2016-09" db="EMBL/GenBank/DDBJ databases">
        <title>The draft genome of Dichanthelium oligosanthes: A C3 panicoid grass species.</title>
        <authorList>
            <person name="Studer A.J."/>
            <person name="Schnable J.C."/>
            <person name="Brutnell T.P."/>
        </authorList>
    </citation>
    <scope>NUCLEOTIDE SEQUENCE [LARGE SCALE GENOMIC DNA]</scope>
    <source>
        <strain evidence="3">cv. Kellogg 1175</strain>
        <tissue evidence="2">Leaf</tissue>
    </source>
</reference>
<proteinExistence type="predicted"/>
<accession>A0A1E5V321</accession>
<dbReference type="AlphaFoldDB" id="A0A1E5V321"/>
<dbReference type="PANTHER" id="PTHR33074:SF85">
    <property type="entry name" value="DUF1618 DOMAIN-CONTAINING PROTEIN"/>
    <property type="match status" value="1"/>
</dbReference>
<organism evidence="2 3">
    <name type="scientific">Dichanthelium oligosanthes</name>
    <dbReference type="NCBI Taxonomy" id="888268"/>
    <lineage>
        <taxon>Eukaryota</taxon>
        <taxon>Viridiplantae</taxon>
        <taxon>Streptophyta</taxon>
        <taxon>Embryophyta</taxon>
        <taxon>Tracheophyta</taxon>
        <taxon>Spermatophyta</taxon>
        <taxon>Magnoliopsida</taxon>
        <taxon>Liliopsida</taxon>
        <taxon>Poales</taxon>
        <taxon>Poaceae</taxon>
        <taxon>PACMAD clade</taxon>
        <taxon>Panicoideae</taxon>
        <taxon>Panicodae</taxon>
        <taxon>Paniceae</taxon>
        <taxon>Dichantheliinae</taxon>
        <taxon>Dichanthelium</taxon>
    </lineage>
</organism>
<evidence type="ECO:0000313" key="2">
    <source>
        <dbReference type="EMBL" id="OEL19563.1"/>
    </source>
</evidence>
<dbReference type="Pfam" id="PF07762">
    <property type="entry name" value="DUF1618"/>
    <property type="match status" value="1"/>
</dbReference>
<protein>
    <recommendedName>
        <fullName evidence="1">DUF1618 domain-containing protein</fullName>
    </recommendedName>
</protein>
<name>A0A1E5V321_9POAL</name>
<dbReference type="OrthoDB" id="10572829at2759"/>
<evidence type="ECO:0000313" key="3">
    <source>
        <dbReference type="Proteomes" id="UP000095767"/>
    </source>
</evidence>
<gene>
    <name evidence="2" type="ORF">BAE44_0019419</name>
</gene>
<sequence>MHVFSSESQAWSTRAAKVAADRETSCHDVAGHDACKVVSAGRRCLAWIYLWSGVLLCNVLDEDPVLRLLQWPVPVPSNVCERTHMYSARSIRDATLLSDGGVRFVELSFEPSTTMAMLAGAGRPPCGRERLVRSMSFGTSVWRLTLPTSWPRIQASPICCVPA</sequence>
<dbReference type="Proteomes" id="UP000095767">
    <property type="component" value="Unassembled WGS sequence"/>
</dbReference>
<dbReference type="PANTHER" id="PTHR33074">
    <property type="entry name" value="EXPRESSED PROTEIN-RELATED"/>
    <property type="match status" value="1"/>
</dbReference>
<comment type="caution">
    <text evidence="2">The sequence shown here is derived from an EMBL/GenBank/DDBJ whole genome shotgun (WGS) entry which is preliminary data.</text>
</comment>
<dbReference type="InterPro" id="IPR011676">
    <property type="entry name" value="DUF1618"/>
</dbReference>
<dbReference type="EMBL" id="LWDX02053191">
    <property type="protein sequence ID" value="OEL19563.1"/>
    <property type="molecule type" value="Genomic_DNA"/>
</dbReference>
<feature type="domain" description="DUF1618" evidence="1">
    <location>
        <begin position="47"/>
        <end position="150"/>
    </location>
</feature>